<keyword evidence="3" id="KW-0963">Cytoplasm</keyword>
<evidence type="ECO:0000256" key="3">
    <source>
        <dbReference type="ARBA" id="ARBA00022490"/>
    </source>
</evidence>
<dbReference type="EMBL" id="CP011412">
    <property type="protein sequence ID" value="AKH21070.1"/>
    <property type="molecule type" value="Genomic_DNA"/>
</dbReference>
<dbReference type="GO" id="GO:0003690">
    <property type="term" value="F:double-stranded DNA binding"/>
    <property type="evidence" value="ECO:0007669"/>
    <property type="project" value="TreeGrafter"/>
</dbReference>
<dbReference type="PANTHER" id="PTHR38772">
    <property type="match status" value="1"/>
</dbReference>
<dbReference type="GO" id="GO:0043590">
    <property type="term" value="C:bacterial nucleoid"/>
    <property type="evidence" value="ECO:0007669"/>
    <property type="project" value="TreeGrafter"/>
</dbReference>
<evidence type="ECO:0000256" key="2">
    <source>
        <dbReference type="ARBA" id="ARBA00009035"/>
    </source>
</evidence>
<dbReference type="InterPro" id="IPR007358">
    <property type="entry name" value="Nucleoid_associated_NdpA"/>
</dbReference>
<dbReference type="GO" id="GO:0003727">
    <property type="term" value="F:single-stranded RNA binding"/>
    <property type="evidence" value="ECO:0007669"/>
    <property type="project" value="TreeGrafter"/>
</dbReference>
<evidence type="ECO:0000313" key="5">
    <source>
        <dbReference type="Proteomes" id="UP000034410"/>
    </source>
</evidence>
<keyword evidence="5" id="KW-1185">Reference proteome</keyword>
<organism evidence="4 5">
    <name type="scientific">Sedimenticola thiotaurini</name>
    <dbReference type="NCBI Taxonomy" id="1543721"/>
    <lineage>
        <taxon>Bacteria</taxon>
        <taxon>Pseudomonadati</taxon>
        <taxon>Pseudomonadota</taxon>
        <taxon>Gammaproteobacteria</taxon>
        <taxon>Chromatiales</taxon>
        <taxon>Sedimenticolaceae</taxon>
        <taxon>Sedimenticola</taxon>
    </lineage>
</organism>
<accession>A0A0F7K1N8</accession>
<evidence type="ECO:0000313" key="4">
    <source>
        <dbReference type="EMBL" id="AKH21070.1"/>
    </source>
</evidence>
<dbReference type="Proteomes" id="UP000034410">
    <property type="component" value="Chromosome"/>
</dbReference>
<evidence type="ECO:0008006" key="6">
    <source>
        <dbReference type="Google" id="ProtNLM"/>
    </source>
</evidence>
<gene>
    <name evidence="4" type="ORF">AAY24_12710</name>
</gene>
<proteinExistence type="inferred from homology"/>
<dbReference type="OrthoDB" id="9131762at2"/>
<name>A0A0F7K1N8_9GAMM</name>
<evidence type="ECO:0000256" key="1">
    <source>
        <dbReference type="ARBA" id="ARBA00004453"/>
    </source>
</evidence>
<protein>
    <recommendedName>
        <fullName evidence="6">Nucleoid-associated protein</fullName>
    </recommendedName>
</protein>
<dbReference type="RefSeq" id="WP_046859999.1">
    <property type="nucleotide sequence ID" value="NZ_CP011412.1"/>
</dbReference>
<dbReference type="Pfam" id="PF04245">
    <property type="entry name" value="NA37"/>
    <property type="match status" value="1"/>
</dbReference>
<sequence>MSIIHCITHQLHPDESGAPALRLRDAELAVDGAVEELAAELKRAYLGRINREHGRFSDAARESGMAHELERFVTGQQDFVALSRQLAQQLLQQLQEQGAELRGHLVLLLEQQHEQQAFYLFVVSQRVASRINDRQEIEPVLTLDFGASMMALKVDLTLWQGDEGGAYLSMSPSRARGMAELLEQLAGFSAGVDKAAATRDFLERIETFSQQLPEEQVSDFRNQVVNYCVEQDRQDAPVAINELSQALDGVDNAAFSNYLADHLPADEGRLLLDRKSLQRYVRFAGRERDLAISFSSNQLNKRVHYQPETDTLSITGLPKMLRSQLLGHGEE</sequence>
<comment type="similarity">
    <text evidence="2">Belongs to the YejK family.</text>
</comment>
<dbReference type="PANTHER" id="PTHR38772:SF1">
    <property type="entry name" value="NUCLEOID-ASSOCIATED PROTEIN YEJK"/>
    <property type="match status" value="1"/>
</dbReference>
<reference evidence="4 5" key="1">
    <citation type="journal article" date="2015" name="Genome Announc.">
        <title>Complete Genome Sequence of Sedimenticola thiotaurini Strain SIP-G1, a Polyphosphate- and Polyhydroxyalkanoate-Accumulating Sulfur-Oxidizing Gammaproteobacterium Isolated from Salt Marsh Sediments.</title>
        <authorList>
            <person name="Flood B.E."/>
            <person name="Jones D.S."/>
            <person name="Bailey J.V."/>
        </authorList>
    </citation>
    <scope>NUCLEOTIDE SEQUENCE [LARGE SCALE GENOMIC DNA]</scope>
    <source>
        <strain evidence="4 5">SIP-G1</strain>
    </source>
</reference>
<dbReference type="AlphaFoldDB" id="A0A0F7K1N8"/>
<dbReference type="KEGG" id="seds:AAY24_12710"/>
<comment type="subcellular location">
    <subcellularLocation>
        <location evidence="1">Cytoplasm</location>
        <location evidence="1">Nucleoid</location>
    </subcellularLocation>
</comment>